<protein>
    <submittedName>
        <fullName evidence="2">Uncharacterized protein</fullName>
    </submittedName>
</protein>
<comment type="caution">
    <text evidence="2">The sequence shown here is derived from an EMBL/GenBank/DDBJ whole genome shotgun (WGS) entry which is preliminary data.</text>
</comment>
<organism evidence="2 3">
    <name type="scientific">Stentor coeruleus</name>
    <dbReference type="NCBI Taxonomy" id="5963"/>
    <lineage>
        <taxon>Eukaryota</taxon>
        <taxon>Sar</taxon>
        <taxon>Alveolata</taxon>
        <taxon>Ciliophora</taxon>
        <taxon>Postciliodesmatophora</taxon>
        <taxon>Heterotrichea</taxon>
        <taxon>Heterotrichida</taxon>
        <taxon>Stentoridae</taxon>
        <taxon>Stentor</taxon>
    </lineage>
</organism>
<sequence length="227" mass="26615">MSSLENTARVNYTDSLLDLTCYLSVNNKPSYKSRMREKKYSKYSKKLTYVQELIQHTQTVLLEYLQKAYKLKDKNKNMHLENLGFKRKVPQLKESQKHSKTTEIKSPSNTSQRTHETEWFISNKASFSVSSCSSFDSITILNDQVDYIKEITKITPENSSQINRRGANFMLSNCNMEKFIRQIKRKECLGWNNPSTDIVDDLEFLGSRKYSKFLKMIMITDVPILRF</sequence>
<gene>
    <name evidence="2" type="ORF">SteCoe_10258</name>
</gene>
<evidence type="ECO:0000313" key="2">
    <source>
        <dbReference type="EMBL" id="OMJ87931.1"/>
    </source>
</evidence>
<dbReference type="Proteomes" id="UP000187209">
    <property type="component" value="Unassembled WGS sequence"/>
</dbReference>
<evidence type="ECO:0000256" key="1">
    <source>
        <dbReference type="SAM" id="MobiDB-lite"/>
    </source>
</evidence>
<feature type="compositionally biased region" description="Basic and acidic residues" evidence="1">
    <location>
        <begin position="94"/>
        <end position="103"/>
    </location>
</feature>
<keyword evidence="3" id="KW-1185">Reference proteome</keyword>
<feature type="region of interest" description="Disordered" evidence="1">
    <location>
        <begin position="91"/>
        <end position="111"/>
    </location>
</feature>
<evidence type="ECO:0000313" key="3">
    <source>
        <dbReference type="Proteomes" id="UP000187209"/>
    </source>
</evidence>
<proteinExistence type="predicted"/>
<dbReference type="AlphaFoldDB" id="A0A1R2CFY4"/>
<reference evidence="2 3" key="1">
    <citation type="submission" date="2016-11" db="EMBL/GenBank/DDBJ databases">
        <title>The macronuclear genome of Stentor coeruleus: a giant cell with tiny introns.</title>
        <authorList>
            <person name="Slabodnick M."/>
            <person name="Ruby J.G."/>
            <person name="Reiff S.B."/>
            <person name="Swart E.C."/>
            <person name="Gosai S."/>
            <person name="Prabakaran S."/>
            <person name="Witkowska E."/>
            <person name="Larue G.E."/>
            <person name="Fisher S."/>
            <person name="Freeman R.M."/>
            <person name="Gunawardena J."/>
            <person name="Chu W."/>
            <person name="Stover N.A."/>
            <person name="Gregory B.D."/>
            <person name="Nowacki M."/>
            <person name="Derisi J."/>
            <person name="Roy S.W."/>
            <person name="Marshall W.F."/>
            <person name="Sood P."/>
        </authorList>
    </citation>
    <scope>NUCLEOTIDE SEQUENCE [LARGE SCALE GENOMIC DNA]</scope>
    <source>
        <strain evidence="2">WM001</strain>
    </source>
</reference>
<accession>A0A1R2CFY4</accession>
<dbReference type="EMBL" id="MPUH01000164">
    <property type="protein sequence ID" value="OMJ87931.1"/>
    <property type="molecule type" value="Genomic_DNA"/>
</dbReference>
<name>A0A1R2CFY4_9CILI</name>